<sequence length="62" mass="6877">VIQNSFFNDTIRLEKMEKADGCIRDIRKRFGEGMIKNAVLLTGLAVPKSKAVVSLPGNMLNK</sequence>
<dbReference type="AlphaFoldDB" id="A0AAW5BZW1"/>
<gene>
    <name evidence="1" type="ORF">L0N08_29685</name>
</gene>
<proteinExistence type="predicted"/>
<evidence type="ECO:0000313" key="1">
    <source>
        <dbReference type="EMBL" id="MCG4749563.1"/>
    </source>
</evidence>
<dbReference type="EMBL" id="JAKNGE010000125">
    <property type="protein sequence ID" value="MCG4749563.1"/>
    <property type="molecule type" value="Genomic_DNA"/>
</dbReference>
<accession>A0AAW5BZW1</accession>
<reference evidence="1" key="1">
    <citation type="submission" date="2022-01" db="EMBL/GenBank/DDBJ databases">
        <title>Collection of gut derived symbiotic bacterial strains cultured from healthy donors.</title>
        <authorList>
            <person name="Lin H."/>
            <person name="Kohout C."/>
            <person name="Waligurski E."/>
            <person name="Pamer E.G."/>
        </authorList>
    </citation>
    <scope>NUCLEOTIDE SEQUENCE</scope>
    <source>
        <strain evidence="1">DFI.6.55</strain>
    </source>
</reference>
<organism evidence="1 2">
    <name type="scientific">Enterocloster aldenensis</name>
    <dbReference type="NCBI Taxonomy" id="358742"/>
    <lineage>
        <taxon>Bacteria</taxon>
        <taxon>Bacillati</taxon>
        <taxon>Bacillota</taxon>
        <taxon>Clostridia</taxon>
        <taxon>Lachnospirales</taxon>
        <taxon>Lachnospiraceae</taxon>
        <taxon>Enterocloster</taxon>
    </lineage>
</organism>
<comment type="caution">
    <text evidence="1">The sequence shown here is derived from an EMBL/GenBank/DDBJ whole genome shotgun (WGS) entry which is preliminary data.</text>
</comment>
<dbReference type="Proteomes" id="UP001299608">
    <property type="component" value="Unassembled WGS sequence"/>
</dbReference>
<name>A0AAW5BZW1_9FIRM</name>
<feature type="non-terminal residue" evidence="1">
    <location>
        <position position="1"/>
    </location>
</feature>
<protein>
    <submittedName>
        <fullName evidence="1">DNA polymerase IV</fullName>
    </submittedName>
</protein>
<evidence type="ECO:0000313" key="2">
    <source>
        <dbReference type="Proteomes" id="UP001299608"/>
    </source>
</evidence>